<evidence type="ECO:0000256" key="6">
    <source>
        <dbReference type="ARBA" id="ARBA00023136"/>
    </source>
</evidence>
<dbReference type="Gene3D" id="1.20.81.30">
    <property type="entry name" value="Type II secretion system (T2SS), domain F"/>
    <property type="match status" value="1"/>
</dbReference>
<comment type="similarity">
    <text evidence="2">Belongs to the GSP F family.</text>
</comment>
<organism evidence="9 10">
    <name type="scientific">Burkholderia gladioli</name>
    <name type="common">Pseudomonas marginata</name>
    <name type="synonym">Phytomonas marginata</name>
    <dbReference type="NCBI Taxonomy" id="28095"/>
    <lineage>
        <taxon>Bacteria</taxon>
        <taxon>Pseudomonadati</taxon>
        <taxon>Pseudomonadota</taxon>
        <taxon>Betaproteobacteria</taxon>
        <taxon>Burkholderiales</taxon>
        <taxon>Burkholderiaceae</taxon>
        <taxon>Burkholderia</taxon>
    </lineage>
</organism>
<dbReference type="AlphaFoldDB" id="A0AAW3FB41"/>
<feature type="transmembrane region" description="Helical" evidence="7">
    <location>
        <begin position="125"/>
        <end position="149"/>
    </location>
</feature>
<dbReference type="InterPro" id="IPR042094">
    <property type="entry name" value="T2SS_GspF_sf"/>
</dbReference>
<sequence>MSSNWLSRLPDVHGLLYRLTFTKGASWALRKRLYTDILHMRKQLSDVQIVADLRQSMLRVGRRHDAAILRRIYQLLVSGKMFSEAIGSLPPAEKSMLVSGDTKGDLDVAVNQILSLHSRLDRMMLTMWASLANPLGYASVMYVFAYGFGKHLAPELLHMLSSNARTGMAEAPRLTGAAGTLIAIGEFATGYGPLILFIAFILVAFATARSLPRMTGKVRRFLDRYVFPFTLYRAFQGASWLLNFSMMVASGMPPADALAEQIRYAAPWLASYLRPLHLEVKGGVQLGVALRRVGQGFPSRDLIERISRLEGTDRFSELMQELAESHAARVERKVMLISAILGGVIFAASMGLVLLAQAGIDGIMGGAMNHYR</sequence>
<accession>A0AAW3FB41</accession>
<keyword evidence="5 7" id="KW-1133">Transmembrane helix</keyword>
<dbReference type="EMBL" id="JPGG01000012">
    <property type="protein sequence ID" value="KGC20234.1"/>
    <property type="molecule type" value="Genomic_DNA"/>
</dbReference>
<dbReference type="PANTHER" id="PTHR30012:SF0">
    <property type="entry name" value="TYPE II SECRETION SYSTEM PROTEIN F-RELATED"/>
    <property type="match status" value="1"/>
</dbReference>
<dbReference type="GO" id="GO:0005886">
    <property type="term" value="C:plasma membrane"/>
    <property type="evidence" value="ECO:0007669"/>
    <property type="project" value="UniProtKB-SubCell"/>
</dbReference>
<evidence type="ECO:0000259" key="8">
    <source>
        <dbReference type="Pfam" id="PF00482"/>
    </source>
</evidence>
<dbReference type="InterPro" id="IPR018076">
    <property type="entry name" value="T2SS_GspF_dom"/>
</dbReference>
<evidence type="ECO:0000256" key="3">
    <source>
        <dbReference type="ARBA" id="ARBA00022475"/>
    </source>
</evidence>
<evidence type="ECO:0000256" key="5">
    <source>
        <dbReference type="ARBA" id="ARBA00022989"/>
    </source>
</evidence>
<gene>
    <name evidence="9" type="ORF">DM48_7876</name>
</gene>
<evidence type="ECO:0000256" key="7">
    <source>
        <dbReference type="SAM" id="Phobius"/>
    </source>
</evidence>
<proteinExistence type="inferred from homology"/>
<dbReference type="Proteomes" id="UP000029590">
    <property type="component" value="Unassembled WGS sequence"/>
</dbReference>
<keyword evidence="3" id="KW-1003">Cell membrane</keyword>
<name>A0AAW3FB41_BURGA</name>
<feature type="transmembrane region" description="Helical" evidence="7">
    <location>
        <begin position="191"/>
        <end position="211"/>
    </location>
</feature>
<dbReference type="PANTHER" id="PTHR30012">
    <property type="entry name" value="GENERAL SECRETION PATHWAY PROTEIN"/>
    <property type="match status" value="1"/>
</dbReference>
<evidence type="ECO:0000313" key="9">
    <source>
        <dbReference type="EMBL" id="KGC20234.1"/>
    </source>
</evidence>
<evidence type="ECO:0000256" key="2">
    <source>
        <dbReference type="ARBA" id="ARBA00005745"/>
    </source>
</evidence>
<comment type="subcellular location">
    <subcellularLocation>
        <location evidence="1">Cell membrane</location>
        <topology evidence="1">Multi-pass membrane protein</topology>
    </subcellularLocation>
</comment>
<protein>
    <submittedName>
        <fullName evidence="9">Type II secretion system (T2SS), F family protein</fullName>
    </submittedName>
</protein>
<reference evidence="9 10" key="1">
    <citation type="submission" date="2014-04" db="EMBL/GenBank/DDBJ databases">
        <authorList>
            <person name="Bishop-Lilly K.A."/>
            <person name="Broomall S.M."/>
            <person name="Chain P.S."/>
            <person name="Chertkov O."/>
            <person name="Coyne S.R."/>
            <person name="Daligault H.E."/>
            <person name="Davenport K.W."/>
            <person name="Erkkila T."/>
            <person name="Frey K.G."/>
            <person name="Gibbons H.S."/>
            <person name="Gu W."/>
            <person name="Jaissle J."/>
            <person name="Johnson S.L."/>
            <person name="Koroleva G.I."/>
            <person name="Ladner J.T."/>
            <person name="Lo C.-C."/>
            <person name="Minogue T.D."/>
            <person name="Munk C."/>
            <person name="Palacios G.F."/>
            <person name="Redden C.L."/>
            <person name="Rosenzweig C.N."/>
            <person name="Scholz M.B."/>
            <person name="Teshima H."/>
            <person name="Xu Y."/>
        </authorList>
    </citation>
    <scope>NUCLEOTIDE SEQUENCE [LARGE SCALE GENOMIC DNA]</scope>
    <source>
        <strain evidence="10">gladioli</strain>
    </source>
</reference>
<keyword evidence="6 7" id="KW-0472">Membrane</keyword>
<dbReference type="RefSeq" id="WP_059443222.1">
    <property type="nucleotide sequence ID" value="NZ_KN150851.1"/>
</dbReference>
<evidence type="ECO:0000256" key="1">
    <source>
        <dbReference type="ARBA" id="ARBA00004651"/>
    </source>
</evidence>
<comment type="caution">
    <text evidence="9">The sequence shown here is derived from an EMBL/GenBank/DDBJ whole genome shotgun (WGS) entry which is preliminary data.</text>
</comment>
<feature type="transmembrane region" description="Helical" evidence="7">
    <location>
        <begin position="334"/>
        <end position="360"/>
    </location>
</feature>
<evidence type="ECO:0000313" key="10">
    <source>
        <dbReference type="Proteomes" id="UP000029590"/>
    </source>
</evidence>
<feature type="domain" description="Type II secretion system protein GspF" evidence="8">
    <location>
        <begin position="240"/>
        <end position="356"/>
    </location>
</feature>
<keyword evidence="4 7" id="KW-0812">Transmembrane</keyword>
<dbReference type="InterPro" id="IPR003004">
    <property type="entry name" value="GspF/PilC"/>
</dbReference>
<dbReference type="Pfam" id="PF00482">
    <property type="entry name" value="T2SSF"/>
    <property type="match status" value="1"/>
</dbReference>
<evidence type="ECO:0000256" key="4">
    <source>
        <dbReference type="ARBA" id="ARBA00022692"/>
    </source>
</evidence>